<gene>
    <name evidence="1" type="ORF">F2P81_014372</name>
</gene>
<evidence type="ECO:0000313" key="1">
    <source>
        <dbReference type="EMBL" id="KAF0034306.1"/>
    </source>
</evidence>
<accession>A0A6A4SGM8</accession>
<sequence>MTPRTYKLPRANERRLLHLHATAGVTTPGAERTEPKIPKQLQRLIDHNSFSGSTPGRIRRSLPLIPVQYVISLDDLFLMVVTVNEEMLVVYCALNPRRASR</sequence>
<comment type="caution">
    <text evidence="1">The sequence shown here is derived from an EMBL/GenBank/DDBJ whole genome shotgun (WGS) entry which is preliminary data.</text>
</comment>
<organism evidence="1 2">
    <name type="scientific">Scophthalmus maximus</name>
    <name type="common">Turbot</name>
    <name type="synonym">Psetta maxima</name>
    <dbReference type="NCBI Taxonomy" id="52904"/>
    <lineage>
        <taxon>Eukaryota</taxon>
        <taxon>Metazoa</taxon>
        <taxon>Chordata</taxon>
        <taxon>Craniata</taxon>
        <taxon>Vertebrata</taxon>
        <taxon>Euteleostomi</taxon>
        <taxon>Actinopterygii</taxon>
        <taxon>Neopterygii</taxon>
        <taxon>Teleostei</taxon>
        <taxon>Neoteleostei</taxon>
        <taxon>Acanthomorphata</taxon>
        <taxon>Carangaria</taxon>
        <taxon>Pleuronectiformes</taxon>
        <taxon>Pleuronectoidei</taxon>
        <taxon>Scophthalmidae</taxon>
        <taxon>Scophthalmus</taxon>
    </lineage>
</organism>
<dbReference type="EMBL" id="VEVO01000012">
    <property type="protein sequence ID" value="KAF0034306.1"/>
    <property type="molecule type" value="Genomic_DNA"/>
</dbReference>
<dbReference type="Proteomes" id="UP000438429">
    <property type="component" value="Unassembled WGS sequence"/>
</dbReference>
<protein>
    <submittedName>
        <fullName evidence="1">Uncharacterized protein</fullName>
    </submittedName>
</protein>
<evidence type="ECO:0000313" key="2">
    <source>
        <dbReference type="Proteomes" id="UP000438429"/>
    </source>
</evidence>
<name>A0A6A4SGM8_SCOMX</name>
<reference evidence="1 2" key="1">
    <citation type="submission" date="2019-06" db="EMBL/GenBank/DDBJ databases">
        <title>Draft genomes of female and male turbot (Scophthalmus maximus).</title>
        <authorList>
            <person name="Xu H."/>
            <person name="Xu X.-W."/>
            <person name="Shao C."/>
            <person name="Chen S."/>
        </authorList>
    </citation>
    <scope>NUCLEOTIDE SEQUENCE [LARGE SCALE GENOMIC DNA]</scope>
    <source>
        <strain evidence="1">Ysfricsl-2016a</strain>
        <tissue evidence="1">Blood</tissue>
    </source>
</reference>
<proteinExistence type="predicted"/>
<dbReference type="AlphaFoldDB" id="A0A6A4SGM8"/>